<protein>
    <submittedName>
        <fullName evidence="1">Uncharacterized protein</fullName>
    </submittedName>
</protein>
<sequence>MYWVQASMSAPPVEVVCRRLPLQAKLASCIALWIGGIASLPRCLLPSASLPAFLFHQLTTFPICVVCSHCHLPPPSFSSKIQFRDQKIWCN</sequence>
<dbReference type="EMBL" id="GBRH01222282">
    <property type="protein sequence ID" value="JAD75613.1"/>
    <property type="molecule type" value="Transcribed_RNA"/>
</dbReference>
<reference evidence="1" key="2">
    <citation type="journal article" date="2015" name="Data Brief">
        <title>Shoot transcriptome of the giant reed, Arundo donax.</title>
        <authorList>
            <person name="Barrero R.A."/>
            <person name="Guerrero F.D."/>
            <person name="Moolhuijzen P."/>
            <person name="Goolsby J.A."/>
            <person name="Tidwell J."/>
            <person name="Bellgard S.E."/>
            <person name="Bellgard M.I."/>
        </authorList>
    </citation>
    <scope>NUCLEOTIDE SEQUENCE</scope>
    <source>
        <tissue evidence="1">Shoot tissue taken approximately 20 cm above the soil surface</tissue>
    </source>
</reference>
<organism evidence="1">
    <name type="scientific">Arundo donax</name>
    <name type="common">Giant reed</name>
    <name type="synonym">Donax arundinaceus</name>
    <dbReference type="NCBI Taxonomy" id="35708"/>
    <lineage>
        <taxon>Eukaryota</taxon>
        <taxon>Viridiplantae</taxon>
        <taxon>Streptophyta</taxon>
        <taxon>Embryophyta</taxon>
        <taxon>Tracheophyta</taxon>
        <taxon>Spermatophyta</taxon>
        <taxon>Magnoliopsida</taxon>
        <taxon>Liliopsida</taxon>
        <taxon>Poales</taxon>
        <taxon>Poaceae</taxon>
        <taxon>PACMAD clade</taxon>
        <taxon>Arundinoideae</taxon>
        <taxon>Arundineae</taxon>
        <taxon>Arundo</taxon>
    </lineage>
</organism>
<dbReference type="AlphaFoldDB" id="A0A0A9CMH8"/>
<reference evidence="1" key="1">
    <citation type="submission" date="2014-09" db="EMBL/GenBank/DDBJ databases">
        <authorList>
            <person name="Magalhaes I.L.F."/>
            <person name="Oliveira U."/>
            <person name="Santos F.R."/>
            <person name="Vidigal T.H.D.A."/>
            <person name="Brescovit A.D."/>
            <person name="Santos A.J."/>
        </authorList>
    </citation>
    <scope>NUCLEOTIDE SEQUENCE</scope>
    <source>
        <tissue evidence="1">Shoot tissue taken approximately 20 cm above the soil surface</tissue>
    </source>
</reference>
<proteinExistence type="predicted"/>
<accession>A0A0A9CMH8</accession>
<evidence type="ECO:0000313" key="1">
    <source>
        <dbReference type="EMBL" id="JAD75613.1"/>
    </source>
</evidence>
<name>A0A0A9CMH8_ARUDO</name>